<evidence type="ECO:0000256" key="1">
    <source>
        <dbReference type="ARBA" id="ARBA00023284"/>
    </source>
</evidence>
<keyword evidence="1" id="KW-0676">Redox-active center</keyword>
<evidence type="ECO:0008006" key="5">
    <source>
        <dbReference type="Google" id="ProtNLM"/>
    </source>
</evidence>
<protein>
    <recommendedName>
        <fullName evidence="5">Rdx family-domain-containing protein</fullName>
    </recommendedName>
</protein>
<keyword evidence="4" id="KW-1185">Reference proteome</keyword>
<organism evidence="3 4">
    <name type="scientific">Lentinus tigrinus ALCF2SS1-6</name>
    <dbReference type="NCBI Taxonomy" id="1328759"/>
    <lineage>
        <taxon>Eukaryota</taxon>
        <taxon>Fungi</taxon>
        <taxon>Dikarya</taxon>
        <taxon>Basidiomycota</taxon>
        <taxon>Agaricomycotina</taxon>
        <taxon>Agaricomycetes</taxon>
        <taxon>Polyporales</taxon>
        <taxon>Polyporaceae</taxon>
        <taxon>Lentinus</taxon>
    </lineage>
</organism>
<dbReference type="Gene3D" id="3.40.30.10">
    <property type="entry name" value="Glutaredoxin"/>
    <property type="match status" value="1"/>
</dbReference>
<dbReference type="SUPFAM" id="SSF52833">
    <property type="entry name" value="Thioredoxin-like"/>
    <property type="match status" value="1"/>
</dbReference>
<dbReference type="PANTHER" id="PTHR36417">
    <property type="entry name" value="SELENOPROTEIN DOMAIN PROTEIN (AFU_ORTHOLOGUE AFUA_1G05220)"/>
    <property type="match status" value="1"/>
</dbReference>
<dbReference type="Proteomes" id="UP000313359">
    <property type="component" value="Unassembled WGS sequence"/>
</dbReference>
<proteinExistence type="predicted"/>
<sequence length="145" mass="16318">MAEAEICVDCKPENAIGGPTPEATSATPQQHDPLDPSTFVPPSSSITPSITIEFCDRCRWLHRATWTSTELFLTFPTPIIKAINIMPLNAEDTAGRFRVWLYRDGKDPVMVWDRKFEGGFPELKVLKQRIRDHIQPGKSLGHSDK</sequence>
<name>A0A5C2SFD1_9APHY</name>
<gene>
    <name evidence="3" type="ORF">L227DRAFT_573773</name>
</gene>
<accession>A0A5C2SFD1</accession>
<dbReference type="InterPro" id="IPR036249">
    <property type="entry name" value="Thioredoxin-like_sf"/>
</dbReference>
<dbReference type="EMBL" id="ML122260">
    <property type="protein sequence ID" value="RPD61904.1"/>
    <property type="molecule type" value="Genomic_DNA"/>
</dbReference>
<evidence type="ECO:0000313" key="3">
    <source>
        <dbReference type="EMBL" id="RPD61904.1"/>
    </source>
</evidence>
<dbReference type="InterPro" id="IPR011893">
    <property type="entry name" value="Selenoprotein_Rdx-typ"/>
</dbReference>
<dbReference type="Pfam" id="PF10262">
    <property type="entry name" value="Rdx"/>
    <property type="match status" value="1"/>
</dbReference>
<dbReference type="OrthoDB" id="60822at2759"/>
<dbReference type="NCBIfam" id="TIGR02174">
    <property type="entry name" value="CXXU_selWTH"/>
    <property type="match status" value="1"/>
</dbReference>
<evidence type="ECO:0000313" key="4">
    <source>
        <dbReference type="Proteomes" id="UP000313359"/>
    </source>
</evidence>
<dbReference type="PANTHER" id="PTHR36417:SF2">
    <property type="entry name" value="SELENOPROTEIN DOMAIN PROTEIN (AFU_ORTHOLOGUE AFUA_1G05220)"/>
    <property type="match status" value="1"/>
</dbReference>
<reference evidence="3" key="1">
    <citation type="journal article" date="2018" name="Genome Biol. Evol.">
        <title>Genomics and development of Lentinus tigrinus, a white-rot wood-decaying mushroom with dimorphic fruiting bodies.</title>
        <authorList>
            <person name="Wu B."/>
            <person name="Xu Z."/>
            <person name="Knudson A."/>
            <person name="Carlson A."/>
            <person name="Chen N."/>
            <person name="Kovaka S."/>
            <person name="LaButti K."/>
            <person name="Lipzen A."/>
            <person name="Pennachio C."/>
            <person name="Riley R."/>
            <person name="Schakwitz W."/>
            <person name="Umezawa K."/>
            <person name="Ohm R.A."/>
            <person name="Grigoriev I.V."/>
            <person name="Nagy L.G."/>
            <person name="Gibbons J."/>
            <person name="Hibbett D."/>
        </authorList>
    </citation>
    <scope>NUCLEOTIDE SEQUENCE [LARGE SCALE GENOMIC DNA]</scope>
    <source>
        <strain evidence="3">ALCF2SS1-6</strain>
    </source>
</reference>
<evidence type="ECO:0000256" key="2">
    <source>
        <dbReference type="SAM" id="MobiDB-lite"/>
    </source>
</evidence>
<feature type="region of interest" description="Disordered" evidence="2">
    <location>
        <begin position="18"/>
        <end position="42"/>
    </location>
</feature>
<dbReference type="AlphaFoldDB" id="A0A5C2SFD1"/>